<feature type="binding site" evidence="6 7">
    <location>
        <position position="135"/>
    </location>
    <ligand>
        <name>S-adenosyl-L-methionine</name>
        <dbReference type="ChEBI" id="CHEBI:59789"/>
    </ligand>
</feature>
<dbReference type="InterPro" id="IPR001537">
    <property type="entry name" value="SpoU_MeTrfase"/>
</dbReference>
<dbReference type="PANTHER" id="PTHR42971">
    <property type="entry name" value="TRNA (CYTIDINE(34)-2'-O)-METHYLTRANSFERASE"/>
    <property type="match status" value="1"/>
</dbReference>
<evidence type="ECO:0000313" key="10">
    <source>
        <dbReference type="Proteomes" id="UP000215086"/>
    </source>
</evidence>
<accession>A0A286RA44</accession>
<reference evidence="9 10" key="1">
    <citation type="journal article" name="Front. Microbiol.">
        <title>Sugar Metabolism of the First Thermophilic Planctomycete Thermogutta terrifontis: Comparative Genomic and Transcriptomic Approaches.</title>
        <authorList>
            <person name="Elcheninov A.G."/>
            <person name="Menzel P."/>
            <person name="Gudbergsdottir S.R."/>
            <person name="Slesarev A.I."/>
            <person name="Kadnikov V.V."/>
            <person name="Krogh A."/>
            <person name="Bonch-Osmolovskaya E.A."/>
            <person name="Peng X."/>
            <person name="Kublanov I.V."/>
        </authorList>
    </citation>
    <scope>NUCLEOTIDE SEQUENCE [LARGE SCALE GENOMIC DNA]</scope>
    <source>
        <strain evidence="9 10">R1</strain>
    </source>
</reference>
<keyword evidence="1 6" id="KW-0963">Cytoplasm</keyword>
<dbReference type="GO" id="GO:0042802">
    <property type="term" value="F:identical protein binding"/>
    <property type="evidence" value="ECO:0007669"/>
    <property type="project" value="UniProtKB-ARBA"/>
</dbReference>
<dbReference type="GO" id="GO:0141102">
    <property type="term" value="F:tRNA (5-carboxymethylaminomethyluridine(34)-2'-O)-methyltransferase activity"/>
    <property type="evidence" value="ECO:0007669"/>
    <property type="project" value="RHEA"/>
</dbReference>
<gene>
    <name evidence="9" type="ORF">THTE_0227</name>
</gene>
<sequence>MAHYEPILHVVLYQPEIPHNTGAVGRTCVAVGAKLWLVRPLGFRITSRHLKRAGLDYWQYLEWEAVDDWSALEKALSGKRFWYFTKTATTLFWDVSYAPGDVLVFGSESQGLPASLLAAHREACLRIPIRSQVRSLNLSVSVAVAAYEAIRQLGWHAAPG</sequence>
<dbReference type="GO" id="GO:0005737">
    <property type="term" value="C:cytoplasm"/>
    <property type="evidence" value="ECO:0007669"/>
    <property type="project" value="UniProtKB-SubCell"/>
</dbReference>
<comment type="subcellular location">
    <subcellularLocation>
        <location evidence="6">Cytoplasm</location>
    </subcellularLocation>
</comment>
<dbReference type="Pfam" id="PF00588">
    <property type="entry name" value="SpoU_methylase"/>
    <property type="match status" value="1"/>
</dbReference>
<dbReference type="SUPFAM" id="SSF75217">
    <property type="entry name" value="alpha/beta knot"/>
    <property type="match status" value="1"/>
</dbReference>
<comment type="function">
    <text evidence="6">Could methylate the ribose at the nucleotide 34 wobble position in tRNA.</text>
</comment>
<dbReference type="HAMAP" id="MF_01885">
    <property type="entry name" value="tRNA_methyltr_TrmL"/>
    <property type="match status" value="1"/>
</dbReference>
<evidence type="ECO:0000256" key="7">
    <source>
        <dbReference type="PIRSR" id="PIRSR029256-1"/>
    </source>
</evidence>
<dbReference type="AlphaFoldDB" id="A0A286RA44"/>
<evidence type="ECO:0000256" key="4">
    <source>
        <dbReference type="ARBA" id="ARBA00022691"/>
    </source>
</evidence>
<dbReference type="Proteomes" id="UP000215086">
    <property type="component" value="Chromosome"/>
</dbReference>
<dbReference type="FunFam" id="3.40.1280.10:FF:000002">
    <property type="entry name" value="Peptidylprolyl isomerase"/>
    <property type="match status" value="1"/>
</dbReference>
<name>A0A286RA44_9BACT</name>
<dbReference type="OrthoDB" id="9789043at2"/>
<feature type="binding site" evidence="6 7">
    <location>
        <position position="106"/>
    </location>
    <ligand>
        <name>S-adenosyl-L-methionine</name>
        <dbReference type="ChEBI" id="CHEBI:59789"/>
    </ligand>
</feature>
<dbReference type="PANTHER" id="PTHR42971:SF1">
    <property type="entry name" value="TRNA (CYTIDINE(34)-2'-O)-METHYLTRANSFERASE"/>
    <property type="match status" value="1"/>
</dbReference>
<keyword evidence="10" id="KW-1185">Reference proteome</keyword>
<proteinExistence type="inferred from homology"/>
<evidence type="ECO:0000313" key="9">
    <source>
        <dbReference type="EMBL" id="ASV72829.1"/>
    </source>
</evidence>
<dbReference type="GO" id="GO:0141098">
    <property type="term" value="F:tRNA (cytidine(34)-2'-O)-methyltransferase activity"/>
    <property type="evidence" value="ECO:0007669"/>
    <property type="project" value="RHEA"/>
</dbReference>
<evidence type="ECO:0000259" key="8">
    <source>
        <dbReference type="Pfam" id="PF00588"/>
    </source>
</evidence>
<evidence type="ECO:0000256" key="5">
    <source>
        <dbReference type="ARBA" id="ARBA00022694"/>
    </source>
</evidence>
<comment type="catalytic activity">
    <reaction evidence="6">
        <text>cytidine(34) in tRNA + S-adenosyl-L-methionine = 2'-O-methylcytidine(34) in tRNA + S-adenosyl-L-homocysteine + H(+)</text>
        <dbReference type="Rhea" id="RHEA:43084"/>
        <dbReference type="Rhea" id="RHEA-COMP:10331"/>
        <dbReference type="Rhea" id="RHEA-COMP:10332"/>
        <dbReference type="ChEBI" id="CHEBI:15378"/>
        <dbReference type="ChEBI" id="CHEBI:57856"/>
        <dbReference type="ChEBI" id="CHEBI:59789"/>
        <dbReference type="ChEBI" id="CHEBI:74495"/>
        <dbReference type="ChEBI" id="CHEBI:82748"/>
        <dbReference type="EC" id="2.1.1.207"/>
    </reaction>
</comment>
<evidence type="ECO:0000256" key="1">
    <source>
        <dbReference type="ARBA" id="ARBA00022490"/>
    </source>
</evidence>
<dbReference type="InterPro" id="IPR029026">
    <property type="entry name" value="tRNA_m1G_MTases_N"/>
</dbReference>
<evidence type="ECO:0000256" key="3">
    <source>
        <dbReference type="ARBA" id="ARBA00022679"/>
    </source>
</evidence>
<keyword evidence="5 6" id="KW-0819">tRNA processing</keyword>
<keyword evidence="4 6" id="KW-0949">S-adenosyl-L-methionine</keyword>
<comment type="similarity">
    <text evidence="6">Belongs to the class IV-like SAM-binding methyltransferase superfamily. RNA methyltransferase TrmH family. TrmL subfamily.</text>
</comment>
<dbReference type="GO" id="GO:0002130">
    <property type="term" value="P:wobble position ribose methylation"/>
    <property type="evidence" value="ECO:0007669"/>
    <property type="project" value="TreeGrafter"/>
</dbReference>
<keyword evidence="2 6" id="KW-0489">Methyltransferase</keyword>
<evidence type="ECO:0000256" key="6">
    <source>
        <dbReference type="HAMAP-Rule" id="MF_01885"/>
    </source>
</evidence>
<feature type="domain" description="tRNA/rRNA methyltransferase SpoU type" evidence="8">
    <location>
        <begin position="8"/>
        <end position="147"/>
    </location>
</feature>
<dbReference type="EC" id="2.1.1.207" evidence="6"/>
<dbReference type="Gene3D" id="3.40.1280.10">
    <property type="match status" value="1"/>
</dbReference>
<keyword evidence="3 6" id="KW-0808">Transferase</keyword>
<dbReference type="KEGG" id="ttf:THTE_0227"/>
<dbReference type="InterPro" id="IPR016914">
    <property type="entry name" value="TrmL"/>
</dbReference>
<comment type="catalytic activity">
    <reaction evidence="6">
        <text>5-carboxymethylaminomethyluridine(34) in tRNA(Leu) + S-adenosyl-L-methionine = 5-carboxymethylaminomethyl-2'-O-methyluridine(34) in tRNA(Leu) + S-adenosyl-L-homocysteine + H(+)</text>
        <dbReference type="Rhea" id="RHEA:43088"/>
        <dbReference type="Rhea" id="RHEA-COMP:10333"/>
        <dbReference type="Rhea" id="RHEA-COMP:10334"/>
        <dbReference type="ChEBI" id="CHEBI:15378"/>
        <dbReference type="ChEBI" id="CHEBI:57856"/>
        <dbReference type="ChEBI" id="CHEBI:59789"/>
        <dbReference type="ChEBI" id="CHEBI:74508"/>
        <dbReference type="ChEBI" id="CHEBI:74511"/>
        <dbReference type="EC" id="2.1.1.207"/>
    </reaction>
</comment>
<dbReference type="RefSeq" id="WP_095413639.1">
    <property type="nucleotide sequence ID" value="NZ_CP018477.1"/>
</dbReference>
<protein>
    <recommendedName>
        <fullName evidence="6">Putative tRNA (cytidine(34)-2'-O)-methyltransferase</fullName>
        <ecNumber evidence="6">2.1.1.207</ecNumber>
    </recommendedName>
    <alternativeName>
        <fullName evidence="6">tRNA (cytidine/uridine-2'-O-)-methyltransferase</fullName>
    </alternativeName>
</protein>
<dbReference type="GO" id="GO:0003723">
    <property type="term" value="F:RNA binding"/>
    <property type="evidence" value="ECO:0007669"/>
    <property type="project" value="InterPro"/>
</dbReference>
<dbReference type="EMBL" id="CP018477">
    <property type="protein sequence ID" value="ASV72829.1"/>
    <property type="molecule type" value="Genomic_DNA"/>
</dbReference>
<dbReference type="CDD" id="cd18094">
    <property type="entry name" value="SpoU-like_TrmL"/>
    <property type="match status" value="1"/>
</dbReference>
<organism evidence="9 10">
    <name type="scientific">Thermogutta terrifontis</name>
    <dbReference type="NCBI Taxonomy" id="1331910"/>
    <lineage>
        <taxon>Bacteria</taxon>
        <taxon>Pseudomonadati</taxon>
        <taxon>Planctomycetota</taxon>
        <taxon>Planctomycetia</taxon>
        <taxon>Pirellulales</taxon>
        <taxon>Thermoguttaceae</taxon>
        <taxon>Thermogutta</taxon>
    </lineage>
</organism>
<evidence type="ECO:0000256" key="2">
    <source>
        <dbReference type="ARBA" id="ARBA00022603"/>
    </source>
</evidence>
<feature type="binding site" evidence="6 7">
    <location>
        <position position="127"/>
    </location>
    <ligand>
        <name>S-adenosyl-L-methionine</name>
        <dbReference type="ChEBI" id="CHEBI:59789"/>
    </ligand>
</feature>
<dbReference type="PIRSF" id="PIRSF029256">
    <property type="entry name" value="SpoU_TrmH_prd"/>
    <property type="match status" value="1"/>
</dbReference>
<dbReference type="InterPro" id="IPR029028">
    <property type="entry name" value="Alpha/beta_knot_MTases"/>
</dbReference>
<comment type="caution">
    <text evidence="6">Lacks conserved residue(s) required for the propagation of feature annotation.</text>
</comment>